<name>A0A0F9DKM2_9ZZZZ</name>
<feature type="region of interest" description="Disordered" evidence="1">
    <location>
        <begin position="90"/>
        <end position="123"/>
    </location>
</feature>
<protein>
    <submittedName>
        <fullName evidence="2">Uncharacterized protein</fullName>
    </submittedName>
</protein>
<proteinExistence type="predicted"/>
<dbReference type="AlphaFoldDB" id="A0A0F9DKM2"/>
<reference evidence="2" key="1">
    <citation type="journal article" date="2015" name="Nature">
        <title>Complex archaea that bridge the gap between prokaryotes and eukaryotes.</title>
        <authorList>
            <person name="Spang A."/>
            <person name="Saw J.H."/>
            <person name="Jorgensen S.L."/>
            <person name="Zaremba-Niedzwiedzka K."/>
            <person name="Martijn J."/>
            <person name="Lind A.E."/>
            <person name="van Eijk R."/>
            <person name="Schleper C."/>
            <person name="Guy L."/>
            <person name="Ettema T.J."/>
        </authorList>
    </citation>
    <scope>NUCLEOTIDE SEQUENCE</scope>
</reference>
<organism evidence="2">
    <name type="scientific">marine sediment metagenome</name>
    <dbReference type="NCBI Taxonomy" id="412755"/>
    <lineage>
        <taxon>unclassified sequences</taxon>
        <taxon>metagenomes</taxon>
        <taxon>ecological metagenomes</taxon>
    </lineage>
</organism>
<feature type="non-terminal residue" evidence="2">
    <location>
        <position position="1"/>
    </location>
</feature>
<dbReference type="EMBL" id="LAZR01028572">
    <property type="protein sequence ID" value="KKL62184.1"/>
    <property type="molecule type" value="Genomic_DNA"/>
</dbReference>
<evidence type="ECO:0000313" key="2">
    <source>
        <dbReference type="EMBL" id="KKL62184.1"/>
    </source>
</evidence>
<feature type="compositionally biased region" description="Polar residues" evidence="1">
    <location>
        <begin position="111"/>
        <end position="123"/>
    </location>
</feature>
<feature type="compositionally biased region" description="Basic and acidic residues" evidence="1">
    <location>
        <begin position="90"/>
        <end position="103"/>
    </location>
</feature>
<evidence type="ECO:0000256" key="1">
    <source>
        <dbReference type="SAM" id="MobiDB-lite"/>
    </source>
</evidence>
<gene>
    <name evidence="2" type="ORF">LCGC14_2187760</name>
</gene>
<sequence length="145" mass="16149">PRDGWRVKEFAASTDDTISLWLEFVQDGVPQGESSFCLRYWPQDTSVNSGQRERLRAAVTAIARYANLGGELPVLEEIIADELHTEVKDHVLPKLPTPKEIKPKSIRHQKVTPSRSKTSGPTVVTRSNVMSTMMPPRVSFIAAPP</sequence>
<accession>A0A0F9DKM2</accession>
<comment type="caution">
    <text evidence="2">The sequence shown here is derived from an EMBL/GenBank/DDBJ whole genome shotgun (WGS) entry which is preliminary data.</text>
</comment>